<dbReference type="EMBL" id="GGEC01001052">
    <property type="protein sequence ID" value="MBW81535.1"/>
    <property type="molecule type" value="Transcribed_RNA"/>
</dbReference>
<accession>A0A2P2IJY5</accession>
<evidence type="ECO:0000313" key="1">
    <source>
        <dbReference type="EMBL" id="MBW81535.1"/>
    </source>
</evidence>
<sequence>MPCSSHIHIKASLSRCFNWQSCSISKVSTSRLSTLNSIGNGFSSQGVQIPSTALPISALRPFPMASLLQILMLHKIPLPFVNQLQRILMLHFVNFLPDSMILHPPMSLR</sequence>
<reference evidence="1" key="1">
    <citation type="submission" date="2018-02" db="EMBL/GenBank/DDBJ databases">
        <title>Rhizophora mucronata_Transcriptome.</title>
        <authorList>
            <person name="Meera S.P."/>
            <person name="Sreeshan A."/>
            <person name="Augustine A."/>
        </authorList>
    </citation>
    <scope>NUCLEOTIDE SEQUENCE</scope>
    <source>
        <tissue evidence="1">Leaf</tissue>
    </source>
</reference>
<dbReference type="AlphaFoldDB" id="A0A2P2IJY5"/>
<organism evidence="1">
    <name type="scientific">Rhizophora mucronata</name>
    <name type="common">Asiatic mangrove</name>
    <dbReference type="NCBI Taxonomy" id="61149"/>
    <lineage>
        <taxon>Eukaryota</taxon>
        <taxon>Viridiplantae</taxon>
        <taxon>Streptophyta</taxon>
        <taxon>Embryophyta</taxon>
        <taxon>Tracheophyta</taxon>
        <taxon>Spermatophyta</taxon>
        <taxon>Magnoliopsida</taxon>
        <taxon>eudicotyledons</taxon>
        <taxon>Gunneridae</taxon>
        <taxon>Pentapetalae</taxon>
        <taxon>rosids</taxon>
        <taxon>fabids</taxon>
        <taxon>Malpighiales</taxon>
        <taxon>Rhizophoraceae</taxon>
        <taxon>Rhizophora</taxon>
    </lineage>
</organism>
<protein>
    <submittedName>
        <fullName evidence="1">Uncharacterized protein</fullName>
    </submittedName>
</protein>
<proteinExistence type="predicted"/>
<name>A0A2P2IJY5_RHIMU</name>